<gene>
    <name evidence="4" type="ORF">G3580_10345</name>
</gene>
<dbReference type="Gene3D" id="3.30.65.10">
    <property type="entry name" value="Bacterial Topoisomerase I, domain 1"/>
    <property type="match status" value="1"/>
</dbReference>
<dbReference type="AlphaFoldDB" id="A0A6C1B2Z6"/>
<dbReference type="Proteomes" id="UP000501991">
    <property type="component" value="Chromosome"/>
</dbReference>
<dbReference type="InterPro" id="IPR011856">
    <property type="entry name" value="tRNA_endonuc-like_dom_sf"/>
</dbReference>
<evidence type="ECO:0008006" key="6">
    <source>
        <dbReference type="Google" id="ProtNLM"/>
    </source>
</evidence>
<keyword evidence="1" id="KW-0812">Transmembrane</keyword>
<dbReference type="InterPro" id="IPR052906">
    <property type="entry name" value="Type_IV_Methyl-Rstrct_Enzyme"/>
</dbReference>
<dbReference type="KEGG" id="azq:G3580_10345"/>
<dbReference type="EMBL" id="CP048836">
    <property type="protein sequence ID" value="QID18006.1"/>
    <property type="molecule type" value="Genomic_DNA"/>
</dbReference>
<feature type="transmembrane region" description="Helical" evidence="1">
    <location>
        <begin position="50"/>
        <end position="71"/>
    </location>
</feature>
<sequence>MVQTVDGTMQASRPTWLVMLALGAGVAVLGLYLVPLALAGRPGTEPLTLLARGAGLGAGVLLVASALGLLVRGTGSAGGGADEGGEMRPMASDAPATIHSAPTQFEDDTPPDVHGDATIQVDDPVTEAPRTWSIALIQALEWKRFELLCAEYYREKGICHLAIPLAANGGTDLYLFQDEAHPRRATGVVHVKARSVVPAGVQGVRELLGVMAHERIERGFFMTSGTFTPEAKALGHHHKLVLIDARVLLAMIERLDPDRQQRLLVAATAGDYQSPSCPACGGQMTVATGTHGDYWGCSSYPACSWIMPMVPKTP</sequence>
<dbReference type="RefSeq" id="WP_173765235.1">
    <property type="nucleotide sequence ID" value="NZ_CP048836.1"/>
</dbReference>
<reference evidence="4 5" key="1">
    <citation type="submission" date="2020-02" db="EMBL/GenBank/DDBJ databases">
        <title>Nitrogenibacter mangrovi gen. nov., sp. nov. isolated from mangrove sediment, a denitrifying betaproteobacterium.</title>
        <authorList>
            <person name="Liao H."/>
            <person name="Tian Y."/>
        </authorList>
    </citation>
    <scope>NUCLEOTIDE SEQUENCE [LARGE SCALE GENOMIC DNA]</scope>
    <source>
        <strain evidence="4 5">M9-3-2</strain>
    </source>
</reference>
<dbReference type="InterPro" id="IPR007560">
    <property type="entry name" value="Restrct_endonuc_IV_Mrr"/>
</dbReference>
<keyword evidence="5" id="KW-1185">Reference proteome</keyword>
<evidence type="ECO:0000313" key="4">
    <source>
        <dbReference type="EMBL" id="QID18006.1"/>
    </source>
</evidence>
<accession>A0A6C1B2Z6</accession>
<evidence type="ECO:0000259" key="2">
    <source>
        <dbReference type="Pfam" id="PF01396"/>
    </source>
</evidence>
<dbReference type="InterPro" id="IPR011335">
    <property type="entry name" value="Restrct_endonuc-II-like"/>
</dbReference>
<dbReference type="Pfam" id="PF04471">
    <property type="entry name" value="Mrr_cat"/>
    <property type="match status" value="1"/>
</dbReference>
<feature type="transmembrane region" description="Helical" evidence="1">
    <location>
        <begin position="16"/>
        <end position="38"/>
    </location>
</feature>
<dbReference type="GO" id="GO:0015666">
    <property type="term" value="F:restriction endodeoxyribonuclease activity"/>
    <property type="evidence" value="ECO:0007669"/>
    <property type="project" value="TreeGrafter"/>
</dbReference>
<evidence type="ECO:0000313" key="5">
    <source>
        <dbReference type="Proteomes" id="UP000501991"/>
    </source>
</evidence>
<dbReference type="Pfam" id="PF01396">
    <property type="entry name" value="Zn_ribbon_Top1"/>
    <property type="match status" value="1"/>
</dbReference>
<feature type="domain" description="Restriction endonuclease type IV Mrr" evidence="3">
    <location>
        <begin position="137"/>
        <end position="252"/>
    </location>
</feature>
<dbReference type="GO" id="GO:0003677">
    <property type="term" value="F:DNA binding"/>
    <property type="evidence" value="ECO:0007669"/>
    <property type="project" value="InterPro"/>
</dbReference>
<dbReference type="PANTHER" id="PTHR30015:SF7">
    <property type="entry name" value="TYPE IV METHYL-DIRECTED RESTRICTION ENZYME ECOKMRR"/>
    <property type="match status" value="1"/>
</dbReference>
<dbReference type="GO" id="GO:0006265">
    <property type="term" value="P:DNA topological change"/>
    <property type="evidence" value="ECO:0007669"/>
    <property type="project" value="InterPro"/>
</dbReference>
<proteinExistence type="predicted"/>
<feature type="domain" description="DNA topoisomerase type IA zn finger" evidence="2">
    <location>
        <begin position="276"/>
        <end position="308"/>
    </location>
</feature>
<dbReference type="GO" id="GO:0003916">
    <property type="term" value="F:DNA topoisomerase activity"/>
    <property type="evidence" value="ECO:0007669"/>
    <property type="project" value="InterPro"/>
</dbReference>
<protein>
    <recommendedName>
        <fullName evidence="6">Restriction endonuclease</fullName>
    </recommendedName>
</protein>
<dbReference type="Gene3D" id="3.40.1350.10">
    <property type="match status" value="1"/>
</dbReference>
<name>A0A6C1B2Z6_9RHOO</name>
<evidence type="ECO:0000259" key="3">
    <source>
        <dbReference type="Pfam" id="PF04471"/>
    </source>
</evidence>
<dbReference type="GO" id="GO:0009307">
    <property type="term" value="P:DNA restriction-modification system"/>
    <property type="evidence" value="ECO:0007669"/>
    <property type="project" value="InterPro"/>
</dbReference>
<dbReference type="InterPro" id="IPR013498">
    <property type="entry name" value="Topo_IA_Znf"/>
</dbReference>
<dbReference type="PANTHER" id="PTHR30015">
    <property type="entry name" value="MRR RESTRICTION SYSTEM PROTEIN"/>
    <property type="match status" value="1"/>
</dbReference>
<keyword evidence="1" id="KW-0472">Membrane</keyword>
<dbReference type="SUPFAM" id="SSF57783">
    <property type="entry name" value="Zinc beta-ribbon"/>
    <property type="match status" value="1"/>
</dbReference>
<dbReference type="SUPFAM" id="SSF52980">
    <property type="entry name" value="Restriction endonuclease-like"/>
    <property type="match status" value="1"/>
</dbReference>
<organism evidence="4 5">
    <name type="scientific">Nitrogeniibacter mangrovi</name>
    <dbReference type="NCBI Taxonomy" id="2016596"/>
    <lineage>
        <taxon>Bacteria</taxon>
        <taxon>Pseudomonadati</taxon>
        <taxon>Pseudomonadota</taxon>
        <taxon>Betaproteobacteria</taxon>
        <taxon>Rhodocyclales</taxon>
        <taxon>Zoogloeaceae</taxon>
        <taxon>Nitrogeniibacter</taxon>
    </lineage>
</organism>
<dbReference type="GO" id="GO:0005694">
    <property type="term" value="C:chromosome"/>
    <property type="evidence" value="ECO:0007669"/>
    <property type="project" value="InterPro"/>
</dbReference>
<evidence type="ECO:0000256" key="1">
    <source>
        <dbReference type="SAM" id="Phobius"/>
    </source>
</evidence>
<keyword evidence="1" id="KW-1133">Transmembrane helix</keyword>